<dbReference type="SUPFAM" id="SSF48726">
    <property type="entry name" value="Immunoglobulin"/>
    <property type="match status" value="2"/>
</dbReference>
<dbReference type="InterPro" id="IPR013783">
    <property type="entry name" value="Ig-like_fold"/>
</dbReference>
<keyword evidence="5" id="KW-1133">Transmembrane helix</keyword>
<comment type="similarity">
    <text evidence="2">Belongs to the FAM187 family.</text>
</comment>
<keyword evidence="11" id="KW-1185">Reference proteome</keyword>
<evidence type="ECO:0000313" key="10">
    <source>
        <dbReference type="Ensembl" id="ENSDCDP00010026912.1"/>
    </source>
</evidence>
<dbReference type="PROSITE" id="PS50835">
    <property type="entry name" value="IG_LIKE"/>
    <property type="match status" value="1"/>
</dbReference>
<organism evidence="10 11">
    <name type="scientific">Denticeps clupeoides</name>
    <name type="common">denticle herring</name>
    <dbReference type="NCBI Taxonomy" id="299321"/>
    <lineage>
        <taxon>Eukaryota</taxon>
        <taxon>Metazoa</taxon>
        <taxon>Chordata</taxon>
        <taxon>Craniata</taxon>
        <taxon>Vertebrata</taxon>
        <taxon>Euteleostomi</taxon>
        <taxon>Actinopterygii</taxon>
        <taxon>Neopterygii</taxon>
        <taxon>Teleostei</taxon>
        <taxon>Clupei</taxon>
        <taxon>Clupeiformes</taxon>
        <taxon>Denticipitoidei</taxon>
        <taxon>Denticipitidae</taxon>
        <taxon>Denticeps</taxon>
    </lineage>
</organism>
<dbReference type="Gene3D" id="2.60.40.10">
    <property type="entry name" value="Immunoglobulins"/>
    <property type="match status" value="2"/>
</dbReference>
<evidence type="ECO:0000256" key="5">
    <source>
        <dbReference type="ARBA" id="ARBA00022989"/>
    </source>
</evidence>
<evidence type="ECO:0000256" key="3">
    <source>
        <dbReference type="ARBA" id="ARBA00022692"/>
    </source>
</evidence>
<dbReference type="AlphaFoldDB" id="A0AAY4C1T9"/>
<evidence type="ECO:0000256" key="6">
    <source>
        <dbReference type="ARBA" id="ARBA00023136"/>
    </source>
</evidence>
<proteinExistence type="inferred from homology"/>
<gene>
    <name evidence="10" type="primary">FAM187A</name>
</gene>
<feature type="chain" id="PRO_5044188617" description="Ig-like domain-containing protein" evidence="8">
    <location>
        <begin position="21"/>
        <end position="385"/>
    </location>
</feature>
<dbReference type="Ensembl" id="ENSDCDT00010033375.1">
    <property type="protein sequence ID" value="ENSDCDP00010026912.1"/>
    <property type="gene ID" value="ENSDCDG00010017127.1"/>
</dbReference>
<dbReference type="PANTHER" id="PTHR32178:SF7">
    <property type="entry name" value="IG-LIKE V-TYPE DOMAIN-CONTAINING PROTEIN FAM187A"/>
    <property type="match status" value="1"/>
</dbReference>
<dbReference type="InterPro" id="IPR036179">
    <property type="entry name" value="Ig-like_dom_sf"/>
</dbReference>
<evidence type="ECO:0000259" key="9">
    <source>
        <dbReference type="PROSITE" id="PS50835"/>
    </source>
</evidence>
<dbReference type="InterPro" id="IPR013106">
    <property type="entry name" value="Ig_V-set"/>
</dbReference>
<dbReference type="SMART" id="SM00409">
    <property type="entry name" value="IG"/>
    <property type="match status" value="2"/>
</dbReference>
<keyword evidence="3" id="KW-0812">Transmembrane</keyword>
<evidence type="ECO:0000256" key="8">
    <source>
        <dbReference type="SAM" id="SignalP"/>
    </source>
</evidence>
<dbReference type="InterPro" id="IPR003599">
    <property type="entry name" value="Ig_sub"/>
</dbReference>
<dbReference type="GeneTree" id="ENSGT00530000063991"/>
<name>A0AAY4C1T9_9TELE</name>
<sequence length="385" mass="43583">MCTNVFTLLVFVVSFSTLNCYEAPEDKEDIFASRACPAFLVFDNAVYLSDMTIELPCHCKPKEVHSVVWYYQKKLGSKDVRVLTDFRGTAIVDSTQIGRDTKLRNRFSIRLFSLLVFRAQLADSGHYLCGTTSGEFFYGYYVDIQQVRRVTFPHGPNPSEMIGARFQMFTSFWPWSVCDRCGVPGEQVRVGLCYVKSDYLLVRYQQSMEHRVASCGSPAVPAQFGLKKGGFGAELSVQRCHVPCPLKPVTSTKQQALFKFLSDRKKASPGAPVFYYNHQADSNLILTCPGAKPQHAVAWDFGSTPLYRTQNVEGLNQSSRMFIDSGHYLNFRPAKPEDKGSYYCWIQGKIVAEIRLGVHLGLVHQHRFSDPETLYALRLMLFSCL</sequence>
<reference evidence="10" key="2">
    <citation type="submission" date="2025-08" db="UniProtKB">
        <authorList>
            <consortium name="Ensembl"/>
        </authorList>
    </citation>
    <scope>IDENTIFICATION</scope>
</reference>
<dbReference type="InterPro" id="IPR007110">
    <property type="entry name" value="Ig-like_dom"/>
</dbReference>
<evidence type="ECO:0000256" key="7">
    <source>
        <dbReference type="ARBA" id="ARBA00023180"/>
    </source>
</evidence>
<evidence type="ECO:0000256" key="4">
    <source>
        <dbReference type="ARBA" id="ARBA00022729"/>
    </source>
</evidence>
<comment type="subcellular location">
    <subcellularLocation>
        <location evidence="1">Membrane</location>
        <topology evidence="1">Single-pass type I membrane protein</topology>
    </subcellularLocation>
</comment>
<dbReference type="InterPro" id="IPR039311">
    <property type="entry name" value="FAM187A/B"/>
</dbReference>
<protein>
    <recommendedName>
        <fullName evidence="9">Ig-like domain-containing protein</fullName>
    </recommendedName>
</protein>
<dbReference type="Pfam" id="PF07686">
    <property type="entry name" value="V-set"/>
    <property type="match status" value="1"/>
</dbReference>
<reference evidence="10" key="3">
    <citation type="submission" date="2025-09" db="UniProtKB">
        <authorList>
            <consortium name="Ensembl"/>
        </authorList>
    </citation>
    <scope>IDENTIFICATION</scope>
</reference>
<reference evidence="10 11" key="1">
    <citation type="submission" date="2020-06" db="EMBL/GenBank/DDBJ databases">
        <authorList>
            <consortium name="Wellcome Sanger Institute Data Sharing"/>
        </authorList>
    </citation>
    <scope>NUCLEOTIDE SEQUENCE [LARGE SCALE GENOMIC DNA]</scope>
</reference>
<dbReference type="PANTHER" id="PTHR32178">
    <property type="entry name" value="FAM187"/>
    <property type="match status" value="1"/>
</dbReference>
<keyword evidence="6" id="KW-0472">Membrane</keyword>
<keyword evidence="7" id="KW-0325">Glycoprotein</keyword>
<evidence type="ECO:0000256" key="2">
    <source>
        <dbReference type="ARBA" id="ARBA00008727"/>
    </source>
</evidence>
<evidence type="ECO:0000256" key="1">
    <source>
        <dbReference type="ARBA" id="ARBA00004479"/>
    </source>
</evidence>
<dbReference type="GO" id="GO:0016020">
    <property type="term" value="C:membrane"/>
    <property type="evidence" value="ECO:0007669"/>
    <property type="project" value="UniProtKB-SubCell"/>
</dbReference>
<dbReference type="Proteomes" id="UP000694580">
    <property type="component" value="Chromosome 7"/>
</dbReference>
<accession>A0AAY4C1T9</accession>
<keyword evidence="4 8" id="KW-0732">Signal</keyword>
<feature type="signal peptide" evidence="8">
    <location>
        <begin position="1"/>
        <end position="20"/>
    </location>
</feature>
<feature type="domain" description="Ig-like" evidence="9">
    <location>
        <begin position="248"/>
        <end position="344"/>
    </location>
</feature>
<evidence type="ECO:0000313" key="11">
    <source>
        <dbReference type="Proteomes" id="UP000694580"/>
    </source>
</evidence>